<comment type="cofactor">
    <cofactor evidence="1">
        <name>Zn(2+)</name>
        <dbReference type="ChEBI" id="CHEBI:29105"/>
    </cofactor>
</comment>
<dbReference type="GO" id="GO:0051301">
    <property type="term" value="P:cell division"/>
    <property type="evidence" value="ECO:0007669"/>
    <property type="project" value="UniProtKB-KW"/>
</dbReference>
<evidence type="ECO:0000313" key="12">
    <source>
        <dbReference type="EMBL" id="VAV84401.1"/>
    </source>
</evidence>
<feature type="transmembrane region" description="Helical" evidence="10">
    <location>
        <begin position="360"/>
        <end position="379"/>
    </location>
</feature>
<dbReference type="InterPro" id="IPR004387">
    <property type="entry name" value="Pept_M50_Zn"/>
</dbReference>
<evidence type="ECO:0000256" key="4">
    <source>
        <dbReference type="ARBA" id="ARBA00022692"/>
    </source>
</evidence>
<evidence type="ECO:0000259" key="11">
    <source>
        <dbReference type="PROSITE" id="PS50106"/>
    </source>
</evidence>
<dbReference type="GO" id="GO:0016020">
    <property type="term" value="C:membrane"/>
    <property type="evidence" value="ECO:0007669"/>
    <property type="project" value="UniProtKB-SubCell"/>
</dbReference>
<evidence type="ECO:0000256" key="5">
    <source>
        <dbReference type="ARBA" id="ARBA00022801"/>
    </source>
</evidence>
<keyword evidence="4 10" id="KW-0812">Transmembrane</keyword>
<accession>A0A3B0QW43</accession>
<keyword evidence="12" id="KW-0132">Cell division</keyword>
<evidence type="ECO:0000256" key="9">
    <source>
        <dbReference type="ARBA" id="ARBA00023136"/>
    </source>
</evidence>
<dbReference type="PANTHER" id="PTHR42837:SF2">
    <property type="entry name" value="MEMBRANE METALLOPROTEASE ARASP2, CHLOROPLASTIC-RELATED"/>
    <property type="match status" value="1"/>
</dbReference>
<dbReference type="SUPFAM" id="SSF50156">
    <property type="entry name" value="PDZ domain-like"/>
    <property type="match status" value="2"/>
</dbReference>
<keyword evidence="12" id="KW-0131">Cell cycle</keyword>
<keyword evidence="5" id="KW-0378">Hydrolase</keyword>
<dbReference type="InterPro" id="IPR036034">
    <property type="entry name" value="PDZ_sf"/>
</dbReference>
<comment type="subcellular location">
    <subcellularLocation>
        <location evidence="2">Membrane</location>
        <topology evidence="2">Multi-pass membrane protein</topology>
    </subcellularLocation>
</comment>
<organism evidence="12">
    <name type="scientific">hydrothermal vent metagenome</name>
    <dbReference type="NCBI Taxonomy" id="652676"/>
    <lineage>
        <taxon>unclassified sequences</taxon>
        <taxon>metagenomes</taxon>
        <taxon>ecological metagenomes</taxon>
    </lineage>
</organism>
<dbReference type="Gene3D" id="2.30.42.10">
    <property type="match status" value="2"/>
</dbReference>
<evidence type="ECO:0000256" key="1">
    <source>
        <dbReference type="ARBA" id="ARBA00001947"/>
    </source>
</evidence>
<proteinExistence type="predicted"/>
<feature type="transmembrane region" description="Helical" evidence="10">
    <location>
        <begin position="407"/>
        <end position="425"/>
    </location>
</feature>
<dbReference type="Pfam" id="PF02163">
    <property type="entry name" value="Peptidase_M50"/>
    <property type="match status" value="1"/>
</dbReference>
<dbReference type="PROSITE" id="PS50106">
    <property type="entry name" value="PDZ"/>
    <property type="match status" value="1"/>
</dbReference>
<evidence type="ECO:0000256" key="3">
    <source>
        <dbReference type="ARBA" id="ARBA00022670"/>
    </source>
</evidence>
<keyword evidence="6" id="KW-0862">Zinc</keyword>
<gene>
    <name evidence="12" type="ORF">MNBD_DELTA01-1043</name>
</gene>
<evidence type="ECO:0000256" key="8">
    <source>
        <dbReference type="ARBA" id="ARBA00023049"/>
    </source>
</evidence>
<dbReference type="InterPro" id="IPR041489">
    <property type="entry name" value="PDZ_6"/>
</dbReference>
<evidence type="ECO:0000256" key="6">
    <source>
        <dbReference type="ARBA" id="ARBA00022833"/>
    </source>
</evidence>
<dbReference type="SMART" id="SM00228">
    <property type="entry name" value="PDZ"/>
    <property type="match status" value="2"/>
</dbReference>
<dbReference type="GO" id="GO:0006508">
    <property type="term" value="P:proteolysis"/>
    <property type="evidence" value="ECO:0007669"/>
    <property type="project" value="UniProtKB-KW"/>
</dbReference>
<evidence type="ECO:0000256" key="2">
    <source>
        <dbReference type="ARBA" id="ARBA00004141"/>
    </source>
</evidence>
<feature type="transmembrane region" description="Helical" evidence="10">
    <location>
        <begin position="90"/>
        <end position="118"/>
    </location>
</feature>
<sequence length="437" mass="47150">MTTIVSFLIVLGILIFIHELGHFAVAKFAGVGVEKFSLGFGPRLLKYKHGETEYCLSVIPFGGFVKMVGESRDEEVSEADKKRSFTHKPLLARVAIVAAGATMNLILAAVLFPVIFMIGVEVPAYMDKAPEVGYVIEGEAGERAGLKQGDIIRSIDGNVVTTWEKMYKSIALNPERSVNVTLDRGGETMKVVLTPEASEELGIGVGGFYPPMSARVGALSPGSPAEKAGLKVGDIISRVDGNEIEHWSKLQALVRDSNTERTFTILRDGTVIDIAIIPEYNEDTKTHLIGVAQGEEMVLKKYGLVDSVRLGTQKAGELTVLLFKVLGRLVAGDLSLKSLGGPIMIAQVAGKAASSGLTEILSLLAFLSLQLGIINLFPVPVLDGGHLFFYAIEAIRGKPLSERVQGMAQYAGMVLLIALMVFVTWNDLWRIFGARFG</sequence>
<dbReference type="Pfam" id="PF17820">
    <property type="entry name" value="PDZ_6"/>
    <property type="match status" value="2"/>
</dbReference>
<name>A0A3B0QW43_9ZZZZ</name>
<dbReference type="AlphaFoldDB" id="A0A3B0QW43"/>
<reference evidence="12" key="1">
    <citation type="submission" date="2018-06" db="EMBL/GenBank/DDBJ databases">
        <authorList>
            <person name="Zhirakovskaya E."/>
        </authorList>
    </citation>
    <scope>NUCLEOTIDE SEQUENCE</scope>
</reference>
<dbReference type="InterPro" id="IPR001478">
    <property type="entry name" value="PDZ"/>
</dbReference>
<dbReference type="NCBIfam" id="TIGR00054">
    <property type="entry name" value="RIP metalloprotease RseP"/>
    <property type="match status" value="1"/>
</dbReference>
<keyword evidence="3 12" id="KW-0645">Protease</keyword>
<evidence type="ECO:0000256" key="10">
    <source>
        <dbReference type="SAM" id="Phobius"/>
    </source>
</evidence>
<feature type="domain" description="PDZ" evidence="11">
    <location>
        <begin position="190"/>
        <end position="269"/>
    </location>
</feature>
<dbReference type="GO" id="GO:0004222">
    <property type="term" value="F:metalloendopeptidase activity"/>
    <property type="evidence" value="ECO:0007669"/>
    <property type="project" value="InterPro"/>
</dbReference>
<keyword evidence="9 10" id="KW-0472">Membrane</keyword>
<keyword evidence="7 10" id="KW-1133">Transmembrane helix</keyword>
<evidence type="ECO:0000256" key="7">
    <source>
        <dbReference type="ARBA" id="ARBA00022989"/>
    </source>
</evidence>
<keyword evidence="8" id="KW-0482">Metalloprotease</keyword>
<dbReference type="CDD" id="cd06163">
    <property type="entry name" value="S2P-M50_PDZ_RseP-like"/>
    <property type="match status" value="2"/>
</dbReference>
<protein>
    <submittedName>
        <fullName evidence="12">Intramembrane protease RasP/YluC, implicated in cell division based on FtsL cleavage</fullName>
    </submittedName>
</protein>
<dbReference type="CDD" id="cd23081">
    <property type="entry name" value="cpPDZ_EcRseP-like"/>
    <property type="match status" value="2"/>
</dbReference>
<dbReference type="EMBL" id="UOEA01000067">
    <property type="protein sequence ID" value="VAV84401.1"/>
    <property type="molecule type" value="Genomic_DNA"/>
</dbReference>
<dbReference type="InterPro" id="IPR008915">
    <property type="entry name" value="Peptidase_M50"/>
</dbReference>
<dbReference type="PANTHER" id="PTHR42837">
    <property type="entry name" value="REGULATOR OF SIGMA-E PROTEASE RSEP"/>
    <property type="match status" value="1"/>
</dbReference>